<dbReference type="Pfam" id="PF00270">
    <property type="entry name" value="DEAD"/>
    <property type="match status" value="1"/>
</dbReference>
<dbReference type="SMART" id="SM00490">
    <property type="entry name" value="HELICc"/>
    <property type="match status" value="1"/>
</dbReference>
<evidence type="ECO:0000256" key="6">
    <source>
        <dbReference type="ARBA" id="ARBA00022806"/>
    </source>
</evidence>
<keyword evidence="11" id="KW-0413">Isomerase</keyword>
<dbReference type="PANTHER" id="PTHR47964">
    <property type="entry name" value="ATP-DEPENDENT DNA HELICASE HOMOLOG RECG, CHLOROPLASTIC"/>
    <property type="match status" value="1"/>
</dbReference>
<evidence type="ECO:0000313" key="19">
    <source>
        <dbReference type="Proteomes" id="UP000284177"/>
    </source>
</evidence>
<dbReference type="InterPro" id="IPR011545">
    <property type="entry name" value="DEAD/DEAH_box_helicase_dom"/>
</dbReference>
<dbReference type="InterPro" id="IPR047112">
    <property type="entry name" value="RecG/Mfd"/>
</dbReference>
<feature type="domain" description="Helicase ATP-binding" evidence="16">
    <location>
        <begin position="274"/>
        <end position="435"/>
    </location>
</feature>
<dbReference type="NCBIfam" id="TIGR00643">
    <property type="entry name" value="recG"/>
    <property type="match status" value="1"/>
</dbReference>
<dbReference type="InterPro" id="IPR027417">
    <property type="entry name" value="P-loop_NTPase"/>
</dbReference>
<dbReference type="NCBIfam" id="NF008168">
    <property type="entry name" value="PRK10917.2-2"/>
    <property type="match status" value="1"/>
</dbReference>
<evidence type="ECO:0000256" key="13">
    <source>
        <dbReference type="ARBA" id="ARBA00034808"/>
    </source>
</evidence>
<keyword evidence="7 15" id="KW-0067">ATP-binding</keyword>
<keyword evidence="5 15" id="KW-0378">Hydrolase</keyword>
<dbReference type="EC" id="5.6.2.4" evidence="13 15"/>
<dbReference type="GO" id="GO:0006281">
    <property type="term" value="P:DNA repair"/>
    <property type="evidence" value="ECO:0007669"/>
    <property type="project" value="UniProtKB-UniRule"/>
</dbReference>
<dbReference type="SUPFAM" id="SSF50249">
    <property type="entry name" value="Nucleic acid-binding proteins"/>
    <property type="match status" value="1"/>
</dbReference>
<evidence type="ECO:0000256" key="15">
    <source>
        <dbReference type="RuleBase" id="RU363016"/>
    </source>
</evidence>
<dbReference type="AlphaFoldDB" id="A0A419TA77"/>
<evidence type="ECO:0000256" key="7">
    <source>
        <dbReference type="ARBA" id="ARBA00022840"/>
    </source>
</evidence>
<reference evidence="18 19" key="1">
    <citation type="submission" date="2016-08" db="EMBL/GenBank/DDBJ databases">
        <title>Novel Firmicutes and Novel Genomes.</title>
        <authorList>
            <person name="Poppleton D.I."/>
            <person name="Gribaldo S."/>
        </authorList>
    </citation>
    <scope>NUCLEOTIDE SEQUENCE [LARGE SCALE GENOMIC DNA]</scope>
    <source>
        <strain evidence="18 19">CTT3</strain>
    </source>
</reference>
<dbReference type="InterPro" id="IPR045562">
    <property type="entry name" value="RecG_dom3_C"/>
</dbReference>
<comment type="function">
    <text evidence="15">Plays a critical role in recombination and DNA repair. Helps process Holliday junction intermediates to mature products by catalyzing branch migration. Has replication fork regression activity, unwinds stalled or blocked replication forks to make a HJ that can be resolved. Has a DNA unwinding activity characteristic of a DNA helicase with 3'-5' polarity.</text>
</comment>
<dbReference type="GO" id="GO:0006310">
    <property type="term" value="P:DNA recombination"/>
    <property type="evidence" value="ECO:0007669"/>
    <property type="project" value="UniProtKB-UniRule"/>
</dbReference>
<dbReference type="InterPro" id="IPR004609">
    <property type="entry name" value="ATP-dep_DNA_helicase_RecG"/>
</dbReference>
<dbReference type="InterPro" id="IPR001650">
    <property type="entry name" value="Helicase_C-like"/>
</dbReference>
<evidence type="ECO:0000256" key="9">
    <source>
        <dbReference type="ARBA" id="ARBA00023172"/>
    </source>
</evidence>
<evidence type="ECO:0000256" key="4">
    <source>
        <dbReference type="ARBA" id="ARBA00022763"/>
    </source>
</evidence>
<evidence type="ECO:0000256" key="3">
    <source>
        <dbReference type="ARBA" id="ARBA00022741"/>
    </source>
</evidence>
<dbReference type="CDD" id="cd17992">
    <property type="entry name" value="DEXHc_RecG"/>
    <property type="match status" value="1"/>
</dbReference>
<dbReference type="InterPro" id="IPR012340">
    <property type="entry name" value="NA-bd_OB-fold"/>
</dbReference>
<evidence type="ECO:0000256" key="2">
    <source>
        <dbReference type="ARBA" id="ARBA00017846"/>
    </source>
</evidence>
<keyword evidence="10 15" id="KW-0234">DNA repair</keyword>
<keyword evidence="6 15" id="KW-0347">Helicase</keyword>
<dbReference type="PANTHER" id="PTHR47964:SF1">
    <property type="entry name" value="ATP-DEPENDENT DNA HELICASE HOMOLOG RECG, CHLOROPLASTIC"/>
    <property type="match status" value="1"/>
</dbReference>
<evidence type="ECO:0000256" key="8">
    <source>
        <dbReference type="ARBA" id="ARBA00023125"/>
    </source>
</evidence>
<dbReference type="GO" id="GO:0003677">
    <property type="term" value="F:DNA binding"/>
    <property type="evidence" value="ECO:0007669"/>
    <property type="project" value="UniProtKB-KW"/>
</dbReference>
<evidence type="ECO:0000256" key="14">
    <source>
        <dbReference type="ARBA" id="ARBA00048988"/>
    </source>
</evidence>
<name>A0A419TA77_9FIRM</name>
<evidence type="ECO:0000259" key="16">
    <source>
        <dbReference type="PROSITE" id="PS51192"/>
    </source>
</evidence>
<dbReference type="Proteomes" id="UP000284177">
    <property type="component" value="Unassembled WGS sequence"/>
</dbReference>
<comment type="similarity">
    <text evidence="1 15">Belongs to the helicase family. RecG subfamily.</text>
</comment>
<evidence type="ECO:0000259" key="17">
    <source>
        <dbReference type="PROSITE" id="PS51194"/>
    </source>
</evidence>
<evidence type="ECO:0000313" key="18">
    <source>
        <dbReference type="EMBL" id="RKD34373.1"/>
    </source>
</evidence>
<dbReference type="SMART" id="SM00487">
    <property type="entry name" value="DEXDc"/>
    <property type="match status" value="1"/>
</dbReference>
<dbReference type="InterPro" id="IPR014001">
    <property type="entry name" value="Helicase_ATP-bd"/>
</dbReference>
<evidence type="ECO:0000256" key="11">
    <source>
        <dbReference type="ARBA" id="ARBA00023235"/>
    </source>
</evidence>
<dbReference type="GO" id="GO:0043138">
    <property type="term" value="F:3'-5' DNA helicase activity"/>
    <property type="evidence" value="ECO:0007669"/>
    <property type="project" value="UniProtKB-EC"/>
</dbReference>
<dbReference type="Pfam" id="PF19833">
    <property type="entry name" value="RecG_dom3_C"/>
    <property type="match status" value="1"/>
</dbReference>
<sequence length="687" mass="79071">MENLNTSIQYVKGVGPKRAKKLKRLNIKTVEDMLYYFPRTYEDRRKLNSIKECRNGEKVNLKVIVSGSPVIYRPRRGLSITKVPVKDETGLAFLVWFNQEYMAKNFKIGEILRVNGKVKIAYNEIQIQNPVFDKNDRKGEKVGKIIPIYPLTEKLSNNEMIKIANNVLKNYIDKVEDCLPDVIRKNFNLISVNDALKNIHFPKDRKCYIKARQRLVFEELLILQLGLLMIKENYSNNKNGIKFNKVDEIKKFINTLPFELTNAQKRVFKEIEQDMESDKPMNRLVQGDVGSGKTIIAVLSMLKAVMSGYQAVMMAPTEILATQHYESIKEFLNNYNIEIELLVGSVPDKRKKEILKKIKEGKIDIVVGTHALIQDTVEFDKLGLAITDEQHRFGVRQRAKLTQKGLNPDVLVMTATPIPRTLALILYGDLDISIIDELPPGRKKVETYAVNSKMKKRVYDFVKKQIKEGRQAYIVCPLVEESDSLDIKSATELYEELSNEYFTDLRLALLHGKMNAKDKDEIMAKFKNHEIDILISTTVIEVGVNVPNANIIVIENAERFGLAQLHQLRGRVGRGKYQSYCILINDSNSKVARERMKIMERTNNGFVISEKDLEIRGPGEFFGTRQHGIPDLKIGNIFRDMDMLKQAQKLALKILEEDRHLQSEKYKKIKNKIINLFKDKIKDISFN</sequence>
<dbReference type="NCBIfam" id="NF008165">
    <property type="entry name" value="PRK10917.1-3"/>
    <property type="match status" value="1"/>
</dbReference>
<dbReference type="OrthoDB" id="9804325at2"/>
<keyword evidence="3 15" id="KW-0547">Nucleotide-binding</keyword>
<gene>
    <name evidence="18" type="ORF">BET03_00640</name>
</gene>
<dbReference type="CDD" id="cd04488">
    <property type="entry name" value="RecG_wedge_OBF"/>
    <property type="match status" value="1"/>
</dbReference>
<dbReference type="Pfam" id="PF17191">
    <property type="entry name" value="RecG_wedge"/>
    <property type="match status" value="1"/>
</dbReference>
<dbReference type="CDD" id="cd18811">
    <property type="entry name" value="SF2_C_RecG"/>
    <property type="match status" value="1"/>
</dbReference>
<proteinExistence type="inferred from homology"/>
<dbReference type="EMBL" id="MCIB01000001">
    <property type="protein sequence ID" value="RKD34373.1"/>
    <property type="molecule type" value="Genomic_DNA"/>
</dbReference>
<evidence type="ECO:0000256" key="1">
    <source>
        <dbReference type="ARBA" id="ARBA00007504"/>
    </source>
</evidence>
<dbReference type="Gene3D" id="3.40.50.300">
    <property type="entry name" value="P-loop containing nucleotide triphosphate hydrolases"/>
    <property type="match status" value="2"/>
</dbReference>
<comment type="caution">
    <text evidence="18">The sequence shown here is derived from an EMBL/GenBank/DDBJ whole genome shotgun (WGS) entry which is preliminary data.</text>
</comment>
<evidence type="ECO:0000256" key="10">
    <source>
        <dbReference type="ARBA" id="ARBA00023204"/>
    </source>
</evidence>
<dbReference type="Pfam" id="PF00271">
    <property type="entry name" value="Helicase_C"/>
    <property type="match status" value="1"/>
</dbReference>
<dbReference type="GO" id="GO:0016887">
    <property type="term" value="F:ATP hydrolysis activity"/>
    <property type="evidence" value="ECO:0007669"/>
    <property type="project" value="RHEA"/>
</dbReference>
<keyword evidence="8" id="KW-0238">DNA-binding</keyword>
<feature type="domain" description="Helicase C-terminal" evidence="17">
    <location>
        <begin position="454"/>
        <end position="614"/>
    </location>
</feature>
<dbReference type="GO" id="GO:0005524">
    <property type="term" value="F:ATP binding"/>
    <property type="evidence" value="ECO:0007669"/>
    <property type="project" value="UniProtKB-KW"/>
</dbReference>
<evidence type="ECO:0000256" key="12">
    <source>
        <dbReference type="ARBA" id="ARBA00034617"/>
    </source>
</evidence>
<dbReference type="Gene3D" id="2.40.50.140">
    <property type="entry name" value="Nucleic acid-binding proteins"/>
    <property type="match status" value="1"/>
</dbReference>
<comment type="catalytic activity">
    <reaction evidence="12 15">
        <text>Couples ATP hydrolysis with the unwinding of duplex DNA by translocating in the 3'-5' direction.</text>
        <dbReference type="EC" id="5.6.2.4"/>
    </reaction>
</comment>
<keyword evidence="4 15" id="KW-0227">DNA damage</keyword>
<organism evidence="18 19">
    <name type="scientific">Thermohalobacter berrensis</name>
    <dbReference type="NCBI Taxonomy" id="99594"/>
    <lineage>
        <taxon>Bacteria</taxon>
        <taxon>Bacillati</taxon>
        <taxon>Bacillota</taxon>
        <taxon>Tissierellia</taxon>
        <taxon>Tissierellales</taxon>
        <taxon>Thermohalobacteraceae</taxon>
        <taxon>Thermohalobacter</taxon>
    </lineage>
</organism>
<dbReference type="InterPro" id="IPR033454">
    <property type="entry name" value="RecG_wedge"/>
</dbReference>
<keyword evidence="19" id="KW-1185">Reference proteome</keyword>
<accession>A0A419TA77</accession>
<dbReference type="PROSITE" id="PS51192">
    <property type="entry name" value="HELICASE_ATP_BIND_1"/>
    <property type="match status" value="1"/>
</dbReference>
<comment type="catalytic activity">
    <reaction evidence="14 15">
        <text>ATP + H2O = ADP + phosphate + H(+)</text>
        <dbReference type="Rhea" id="RHEA:13065"/>
        <dbReference type="ChEBI" id="CHEBI:15377"/>
        <dbReference type="ChEBI" id="CHEBI:15378"/>
        <dbReference type="ChEBI" id="CHEBI:30616"/>
        <dbReference type="ChEBI" id="CHEBI:43474"/>
        <dbReference type="ChEBI" id="CHEBI:456216"/>
        <dbReference type="EC" id="5.6.2.4"/>
    </reaction>
</comment>
<dbReference type="PROSITE" id="PS51194">
    <property type="entry name" value="HELICASE_CTER"/>
    <property type="match status" value="1"/>
</dbReference>
<dbReference type="SUPFAM" id="SSF52540">
    <property type="entry name" value="P-loop containing nucleoside triphosphate hydrolases"/>
    <property type="match status" value="2"/>
</dbReference>
<keyword evidence="9 15" id="KW-0233">DNA recombination</keyword>
<evidence type="ECO:0000256" key="5">
    <source>
        <dbReference type="ARBA" id="ARBA00022801"/>
    </source>
</evidence>
<protein>
    <recommendedName>
        <fullName evidence="2 15">ATP-dependent DNA helicase RecG</fullName>
        <ecNumber evidence="13 15">5.6.2.4</ecNumber>
    </recommendedName>
</protein>